<dbReference type="InterPro" id="IPR036116">
    <property type="entry name" value="FN3_sf"/>
</dbReference>
<dbReference type="SUPFAM" id="SSF49265">
    <property type="entry name" value="Fibronectin type III"/>
    <property type="match status" value="1"/>
</dbReference>
<organism evidence="1 2">
    <name type="scientific">Emticicia aquatilis</name>
    <dbReference type="NCBI Taxonomy" id="1537369"/>
    <lineage>
        <taxon>Bacteria</taxon>
        <taxon>Pseudomonadati</taxon>
        <taxon>Bacteroidota</taxon>
        <taxon>Cytophagia</taxon>
        <taxon>Cytophagales</taxon>
        <taxon>Leadbetterellaceae</taxon>
        <taxon>Emticicia</taxon>
    </lineage>
</organism>
<dbReference type="Gene3D" id="2.60.40.10">
    <property type="entry name" value="Immunoglobulins"/>
    <property type="match status" value="2"/>
</dbReference>
<evidence type="ECO:0000313" key="1">
    <source>
        <dbReference type="EMBL" id="GGD78041.1"/>
    </source>
</evidence>
<gene>
    <name evidence="1" type="ORF">GCM10011514_47510</name>
</gene>
<reference evidence="1" key="2">
    <citation type="submission" date="2020-09" db="EMBL/GenBank/DDBJ databases">
        <authorList>
            <person name="Sun Q."/>
            <person name="Zhou Y."/>
        </authorList>
    </citation>
    <scope>NUCLEOTIDE SEQUENCE</scope>
    <source>
        <strain evidence="1">CGMCC 1.15958</strain>
    </source>
</reference>
<dbReference type="EMBL" id="BMKK01000013">
    <property type="protein sequence ID" value="GGD78041.1"/>
    <property type="molecule type" value="Genomic_DNA"/>
</dbReference>
<proteinExistence type="predicted"/>
<accession>A0A917DXF6</accession>
<dbReference type="Proteomes" id="UP000609064">
    <property type="component" value="Unassembled WGS sequence"/>
</dbReference>
<reference evidence="1" key="1">
    <citation type="journal article" date="2014" name="Int. J. Syst. Evol. Microbiol.">
        <title>Complete genome sequence of Corynebacterium casei LMG S-19264T (=DSM 44701T), isolated from a smear-ripened cheese.</title>
        <authorList>
            <consortium name="US DOE Joint Genome Institute (JGI-PGF)"/>
            <person name="Walter F."/>
            <person name="Albersmeier A."/>
            <person name="Kalinowski J."/>
            <person name="Ruckert C."/>
        </authorList>
    </citation>
    <scope>NUCLEOTIDE SEQUENCE</scope>
    <source>
        <strain evidence="1">CGMCC 1.15958</strain>
    </source>
</reference>
<keyword evidence="2" id="KW-1185">Reference proteome</keyword>
<name>A0A917DXF6_9BACT</name>
<dbReference type="AlphaFoldDB" id="A0A917DXF6"/>
<comment type="caution">
    <text evidence="1">The sequence shown here is derived from an EMBL/GenBank/DDBJ whole genome shotgun (WGS) entry which is preliminary data.</text>
</comment>
<evidence type="ECO:0000313" key="2">
    <source>
        <dbReference type="Proteomes" id="UP000609064"/>
    </source>
</evidence>
<protein>
    <recommendedName>
        <fullName evidence="3">Fibronectin type III domain-containing protein</fullName>
    </recommendedName>
</protein>
<dbReference type="InterPro" id="IPR013783">
    <property type="entry name" value="Ig-like_fold"/>
</dbReference>
<evidence type="ECO:0008006" key="3">
    <source>
        <dbReference type="Google" id="ProtNLM"/>
    </source>
</evidence>
<sequence>MLACGRTIIEDTVPSFTPPAFTSIDILPNNRVKINWYFDAYQEPLVKGFRIERSENNGSFQLLSDDITPNQRSIELAEPFRGGKVSFRLLSKTIKDTVASTVVSYFAPTVPTNAFCSAVSATLLQGVDKPNVYLSWQLEGNSANYAGNYIIQRSVSKAAFQTIGTTRNPFFLDTNTEVGVNYSYVVRLATNNCASNEVPITVTTQSVGLCPQNFKLSFLAGKDKKSVLLNWDAQLADFAKFYVFRKASESGVFENLTPTGIRTTVFEDKTELKAKTSYFYKITSQIESQPPTTCESPMLEIKNY</sequence>